<feature type="region of interest" description="Disordered" evidence="1">
    <location>
        <begin position="1"/>
        <end position="22"/>
    </location>
</feature>
<evidence type="ECO:0000313" key="3">
    <source>
        <dbReference type="EMBL" id="KKN20801.1"/>
    </source>
</evidence>
<protein>
    <submittedName>
        <fullName evidence="3">Uncharacterized protein</fullName>
    </submittedName>
</protein>
<proteinExistence type="predicted"/>
<reference evidence="3" key="1">
    <citation type="journal article" date="2015" name="Nature">
        <title>Complex archaea that bridge the gap between prokaryotes and eukaryotes.</title>
        <authorList>
            <person name="Spang A."/>
            <person name="Saw J.H."/>
            <person name="Jorgensen S.L."/>
            <person name="Zaremba-Niedzwiedzka K."/>
            <person name="Martijn J."/>
            <person name="Lind A.E."/>
            <person name="van Eijk R."/>
            <person name="Schleper C."/>
            <person name="Guy L."/>
            <person name="Ettema T.J."/>
        </authorList>
    </citation>
    <scope>NUCLEOTIDE SEQUENCE</scope>
</reference>
<evidence type="ECO:0000256" key="1">
    <source>
        <dbReference type="SAM" id="MobiDB-lite"/>
    </source>
</evidence>
<name>A0A0F9R688_9ZZZZ</name>
<keyword evidence="2" id="KW-0812">Transmembrane</keyword>
<gene>
    <name evidence="3" type="ORF">LCGC14_0931890</name>
</gene>
<sequence length="103" mass="11392">MSAKKIGKVQSKRSKKNSSQKMRRLTPVRIVLISSFLALIVGMTFAIIQFLGEMFGVIPEIQVGSLSWGRSGDPIIIFVVGLLSSVFIGSLLVLFIIRNQINR</sequence>
<comment type="caution">
    <text evidence="3">The sequence shown here is derived from an EMBL/GenBank/DDBJ whole genome shotgun (WGS) entry which is preliminary data.</text>
</comment>
<evidence type="ECO:0000256" key="2">
    <source>
        <dbReference type="SAM" id="Phobius"/>
    </source>
</evidence>
<keyword evidence="2" id="KW-0472">Membrane</keyword>
<organism evidence="3">
    <name type="scientific">marine sediment metagenome</name>
    <dbReference type="NCBI Taxonomy" id="412755"/>
    <lineage>
        <taxon>unclassified sequences</taxon>
        <taxon>metagenomes</taxon>
        <taxon>ecological metagenomes</taxon>
    </lineage>
</organism>
<accession>A0A0F9R688</accession>
<dbReference type="EMBL" id="LAZR01003207">
    <property type="protein sequence ID" value="KKN20801.1"/>
    <property type="molecule type" value="Genomic_DNA"/>
</dbReference>
<keyword evidence="2" id="KW-1133">Transmembrane helix</keyword>
<feature type="transmembrane region" description="Helical" evidence="2">
    <location>
        <begin position="75"/>
        <end position="97"/>
    </location>
</feature>
<dbReference type="AlphaFoldDB" id="A0A0F9R688"/>